<organism evidence="1 2">
    <name type="scientific">Ensete ventricosum</name>
    <name type="common">Abyssinian banana</name>
    <name type="synonym">Musa ensete</name>
    <dbReference type="NCBI Taxonomy" id="4639"/>
    <lineage>
        <taxon>Eukaryota</taxon>
        <taxon>Viridiplantae</taxon>
        <taxon>Streptophyta</taxon>
        <taxon>Embryophyta</taxon>
        <taxon>Tracheophyta</taxon>
        <taxon>Spermatophyta</taxon>
        <taxon>Magnoliopsida</taxon>
        <taxon>Liliopsida</taxon>
        <taxon>Zingiberales</taxon>
        <taxon>Musaceae</taxon>
        <taxon>Ensete</taxon>
    </lineage>
</organism>
<sequence>MEAKDISRAALSVVLPLTSPKRRPLEMRCKSIEEVWSQSCGVRLKRACLETLMVGCCVYHSDSLMLGFIGAIDHVEVIGLT</sequence>
<evidence type="ECO:0000313" key="2">
    <source>
        <dbReference type="Proteomes" id="UP001222027"/>
    </source>
</evidence>
<dbReference type="Proteomes" id="UP001222027">
    <property type="component" value="Unassembled WGS sequence"/>
</dbReference>
<gene>
    <name evidence="1" type="ORF">OPV22_006041</name>
</gene>
<protein>
    <submittedName>
        <fullName evidence="1">Uncharacterized protein</fullName>
    </submittedName>
</protein>
<dbReference type="EMBL" id="JAQQAF010000002">
    <property type="protein sequence ID" value="KAJ8505155.1"/>
    <property type="molecule type" value="Genomic_DNA"/>
</dbReference>
<accession>A0AAV8RSM4</accession>
<reference evidence="1 2" key="1">
    <citation type="submission" date="2022-12" db="EMBL/GenBank/DDBJ databases">
        <title>Chromosome-scale assembly of the Ensete ventricosum genome.</title>
        <authorList>
            <person name="Dussert Y."/>
            <person name="Stocks J."/>
            <person name="Wendawek A."/>
            <person name="Woldeyes F."/>
            <person name="Nichols R.A."/>
            <person name="Borrell J.S."/>
        </authorList>
    </citation>
    <scope>NUCLEOTIDE SEQUENCE [LARGE SCALE GENOMIC DNA]</scope>
    <source>
        <strain evidence="2">cv. Maze</strain>
        <tissue evidence="1">Seeds</tissue>
    </source>
</reference>
<dbReference type="AlphaFoldDB" id="A0AAV8RSM4"/>
<comment type="caution">
    <text evidence="1">The sequence shown here is derived from an EMBL/GenBank/DDBJ whole genome shotgun (WGS) entry which is preliminary data.</text>
</comment>
<evidence type="ECO:0000313" key="1">
    <source>
        <dbReference type="EMBL" id="KAJ8505155.1"/>
    </source>
</evidence>
<proteinExistence type="predicted"/>
<keyword evidence="2" id="KW-1185">Reference proteome</keyword>
<name>A0AAV8RSM4_ENSVE</name>